<keyword evidence="2" id="KW-1185">Reference proteome</keyword>
<proteinExistence type="predicted"/>
<sequence>TSFTTDKSPSDNSFTIRLLGRTSPPQGCLSPIQHGLKMAEFCDDCPELMWISEGVRKESSSSI</sequence>
<protein>
    <submittedName>
        <fullName evidence="1">Uncharacterized protein</fullName>
    </submittedName>
</protein>
<accession>A0A4Y2VJJ1</accession>
<organism evidence="1 2">
    <name type="scientific">Araneus ventricosus</name>
    <name type="common">Orbweaver spider</name>
    <name type="synonym">Epeira ventricosa</name>
    <dbReference type="NCBI Taxonomy" id="182803"/>
    <lineage>
        <taxon>Eukaryota</taxon>
        <taxon>Metazoa</taxon>
        <taxon>Ecdysozoa</taxon>
        <taxon>Arthropoda</taxon>
        <taxon>Chelicerata</taxon>
        <taxon>Arachnida</taxon>
        <taxon>Araneae</taxon>
        <taxon>Araneomorphae</taxon>
        <taxon>Entelegynae</taxon>
        <taxon>Araneoidea</taxon>
        <taxon>Araneidae</taxon>
        <taxon>Araneus</taxon>
    </lineage>
</organism>
<gene>
    <name evidence="1" type="ORF">AVEN_114639_1</name>
</gene>
<evidence type="ECO:0000313" key="2">
    <source>
        <dbReference type="Proteomes" id="UP000499080"/>
    </source>
</evidence>
<feature type="non-terminal residue" evidence="1">
    <location>
        <position position="1"/>
    </location>
</feature>
<dbReference type="EMBL" id="BGPR01047564">
    <property type="protein sequence ID" value="GBO24608.1"/>
    <property type="molecule type" value="Genomic_DNA"/>
</dbReference>
<dbReference type="Proteomes" id="UP000499080">
    <property type="component" value="Unassembled WGS sequence"/>
</dbReference>
<comment type="caution">
    <text evidence="1">The sequence shown here is derived from an EMBL/GenBank/DDBJ whole genome shotgun (WGS) entry which is preliminary data.</text>
</comment>
<evidence type="ECO:0000313" key="1">
    <source>
        <dbReference type="EMBL" id="GBO24608.1"/>
    </source>
</evidence>
<reference evidence="1 2" key="1">
    <citation type="journal article" date="2019" name="Sci. Rep.">
        <title>Orb-weaving spider Araneus ventricosus genome elucidates the spidroin gene catalogue.</title>
        <authorList>
            <person name="Kono N."/>
            <person name="Nakamura H."/>
            <person name="Ohtoshi R."/>
            <person name="Moran D.A.P."/>
            <person name="Shinohara A."/>
            <person name="Yoshida Y."/>
            <person name="Fujiwara M."/>
            <person name="Mori M."/>
            <person name="Tomita M."/>
            <person name="Arakawa K."/>
        </authorList>
    </citation>
    <scope>NUCLEOTIDE SEQUENCE [LARGE SCALE GENOMIC DNA]</scope>
</reference>
<name>A0A4Y2VJJ1_ARAVE</name>
<dbReference type="AlphaFoldDB" id="A0A4Y2VJJ1"/>